<dbReference type="InterPro" id="IPR050266">
    <property type="entry name" value="AB_hydrolase_sf"/>
</dbReference>
<dbReference type="GO" id="GO:0016020">
    <property type="term" value="C:membrane"/>
    <property type="evidence" value="ECO:0007669"/>
    <property type="project" value="TreeGrafter"/>
</dbReference>
<dbReference type="PANTHER" id="PTHR43798:SF33">
    <property type="entry name" value="HYDROLASE, PUTATIVE (AFU_ORTHOLOGUE AFUA_2G14860)-RELATED"/>
    <property type="match status" value="1"/>
</dbReference>
<accession>A0A845Q094</accession>
<dbReference type="GO" id="GO:0016787">
    <property type="term" value="F:hydrolase activity"/>
    <property type="evidence" value="ECO:0007669"/>
    <property type="project" value="UniProtKB-KW"/>
</dbReference>
<comment type="caution">
    <text evidence="2">The sequence shown here is derived from an EMBL/GenBank/DDBJ whole genome shotgun (WGS) entry which is preliminary data.</text>
</comment>
<dbReference type="Gene3D" id="3.40.50.1820">
    <property type="entry name" value="alpha/beta hydrolase"/>
    <property type="match status" value="1"/>
</dbReference>
<dbReference type="SUPFAM" id="SSF53474">
    <property type="entry name" value="alpha/beta-Hydrolases"/>
    <property type="match status" value="1"/>
</dbReference>
<keyword evidence="2" id="KW-0378">Hydrolase</keyword>
<proteinExistence type="predicted"/>
<evidence type="ECO:0000259" key="1">
    <source>
        <dbReference type="Pfam" id="PF00561"/>
    </source>
</evidence>
<name>A0A845Q094_9FLAO</name>
<gene>
    <name evidence="2" type="ORF">GNY06_12240</name>
</gene>
<keyword evidence="3" id="KW-1185">Reference proteome</keyword>
<sequence length="259" mass="30066">MKHRKIDFVTIDNQQLYTEIYPLYENRPFLVFLHDSLGSVELWRDFPRRLAEATQCNLMIYDRWGYGKSQALPSHKRSKHYLEIEADTLNQLLSALKIDDAILFGHSDGGSIALISAAKFPQRIKAIICEAAHIFVEDITLSGIRNAISAYENTNLPQRLEKYHADKVDKLFKAWTHTWTREDYRDWNIEHFLPQINCPLLFIQGELDEYGTLDQVEKTISQVRGFSEKYIVPQTGHSPHKEVPEVILAASKIFMNKFL</sequence>
<evidence type="ECO:0000313" key="2">
    <source>
        <dbReference type="EMBL" id="NAW52107.1"/>
    </source>
</evidence>
<dbReference type="RefSeq" id="WP_166520359.1">
    <property type="nucleotide sequence ID" value="NZ_JAAABJ010000642.1"/>
</dbReference>
<protein>
    <submittedName>
        <fullName evidence="2">Alpha/beta fold hydrolase</fullName>
    </submittedName>
</protein>
<dbReference type="InterPro" id="IPR000073">
    <property type="entry name" value="AB_hydrolase_1"/>
</dbReference>
<dbReference type="Proteomes" id="UP000553459">
    <property type="component" value="Unassembled WGS sequence"/>
</dbReference>
<organism evidence="2 3">
    <name type="scientific">Elizabethkingia argenteiflava</name>
    <dbReference type="NCBI Taxonomy" id="2681556"/>
    <lineage>
        <taxon>Bacteria</taxon>
        <taxon>Pseudomonadati</taxon>
        <taxon>Bacteroidota</taxon>
        <taxon>Flavobacteriia</taxon>
        <taxon>Flavobacteriales</taxon>
        <taxon>Weeksellaceae</taxon>
        <taxon>Elizabethkingia</taxon>
    </lineage>
</organism>
<feature type="domain" description="AB hydrolase-1" evidence="1">
    <location>
        <begin position="29"/>
        <end position="132"/>
    </location>
</feature>
<evidence type="ECO:0000313" key="3">
    <source>
        <dbReference type="Proteomes" id="UP000553459"/>
    </source>
</evidence>
<dbReference type="InterPro" id="IPR029058">
    <property type="entry name" value="AB_hydrolase_fold"/>
</dbReference>
<reference evidence="2 3" key="1">
    <citation type="submission" date="2019-11" db="EMBL/GenBank/DDBJ databases">
        <title>Characterization of Elizabethkingia argenteiflava sp. nov., isolated from inner surface of Soybean Pods.</title>
        <authorList>
            <person name="Mo S."/>
        </authorList>
    </citation>
    <scope>NUCLEOTIDE SEQUENCE [LARGE SCALE GENOMIC DNA]</scope>
    <source>
        <strain evidence="2 3">YB22</strain>
    </source>
</reference>
<dbReference type="PANTHER" id="PTHR43798">
    <property type="entry name" value="MONOACYLGLYCEROL LIPASE"/>
    <property type="match status" value="1"/>
</dbReference>
<dbReference type="Pfam" id="PF00561">
    <property type="entry name" value="Abhydrolase_1"/>
    <property type="match status" value="1"/>
</dbReference>
<dbReference type="AlphaFoldDB" id="A0A845Q094"/>
<dbReference type="EMBL" id="JAAABJ010000642">
    <property type="protein sequence ID" value="NAW52107.1"/>
    <property type="molecule type" value="Genomic_DNA"/>
</dbReference>